<gene>
    <name evidence="1" type="ORF">PoB_003232000</name>
</gene>
<reference evidence="1 2" key="1">
    <citation type="journal article" date="2021" name="Elife">
        <title>Chloroplast acquisition without the gene transfer in kleptoplastic sea slugs, Plakobranchus ocellatus.</title>
        <authorList>
            <person name="Maeda T."/>
            <person name="Takahashi S."/>
            <person name="Yoshida T."/>
            <person name="Shimamura S."/>
            <person name="Takaki Y."/>
            <person name="Nagai Y."/>
            <person name="Toyoda A."/>
            <person name="Suzuki Y."/>
            <person name="Arimoto A."/>
            <person name="Ishii H."/>
            <person name="Satoh N."/>
            <person name="Nishiyama T."/>
            <person name="Hasebe M."/>
            <person name="Maruyama T."/>
            <person name="Minagawa J."/>
            <person name="Obokata J."/>
            <person name="Shigenobu S."/>
        </authorList>
    </citation>
    <scope>NUCLEOTIDE SEQUENCE [LARGE SCALE GENOMIC DNA]</scope>
</reference>
<proteinExistence type="predicted"/>
<name>A0AAV4ACB7_9GAST</name>
<keyword evidence="2" id="KW-1185">Reference proteome</keyword>
<protein>
    <recommendedName>
        <fullName evidence="3">Reverse transcriptase zinc-binding domain-containing protein</fullName>
    </recommendedName>
</protein>
<comment type="caution">
    <text evidence="1">The sequence shown here is derived from an EMBL/GenBank/DDBJ whole genome shotgun (WGS) entry which is preliminary data.</text>
</comment>
<accession>A0AAV4ACB7</accession>
<evidence type="ECO:0000313" key="1">
    <source>
        <dbReference type="EMBL" id="GFO05815.1"/>
    </source>
</evidence>
<evidence type="ECO:0008006" key="3">
    <source>
        <dbReference type="Google" id="ProtNLM"/>
    </source>
</evidence>
<sequence length="183" mass="20232">MAVIVVWSLTGLPRSEAVQIFPARAKHTLLLADRALHGCSATTACRLCEEQEETVKHVLSKCWEVAGDHPSGWPDKPANEILWCGDRNAMSTKSCGCSSAEPCGRRETGLRRLPQKKGRLPPAREAQQRPNRAEMYEINLIATGVDDVLASLRLNDQFLSLEVLNMHGQLNLYASDLIWGVLS</sequence>
<dbReference type="EMBL" id="BLXT01003753">
    <property type="protein sequence ID" value="GFO05815.1"/>
    <property type="molecule type" value="Genomic_DNA"/>
</dbReference>
<evidence type="ECO:0000313" key="2">
    <source>
        <dbReference type="Proteomes" id="UP000735302"/>
    </source>
</evidence>
<dbReference type="AlphaFoldDB" id="A0AAV4ACB7"/>
<organism evidence="1 2">
    <name type="scientific">Plakobranchus ocellatus</name>
    <dbReference type="NCBI Taxonomy" id="259542"/>
    <lineage>
        <taxon>Eukaryota</taxon>
        <taxon>Metazoa</taxon>
        <taxon>Spiralia</taxon>
        <taxon>Lophotrochozoa</taxon>
        <taxon>Mollusca</taxon>
        <taxon>Gastropoda</taxon>
        <taxon>Heterobranchia</taxon>
        <taxon>Euthyneura</taxon>
        <taxon>Panpulmonata</taxon>
        <taxon>Sacoglossa</taxon>
        <taxon>Placobranchoidea</taxon>
        <taxon>Plakobranchidae</taxon>
        <taxon>Plakobranchus</taxon>
    </lineage>
</organism>
<dbReference type="Proteomes" id="UP000735302">
    <property type="component" value="Unassembled WGS sequence"/>
</dbReference>